<feature type="active site" description="Cysteine sulfenic acid (-SOH) intermediate" evidence="3">
    <location>
        <position position="60"/>
    </location>
</feature>
<comment type="catalytic activity">
    <reaction evidence="3">
        <text>a hydroperoxide + [thioredoxin]-dithiol = an alcohol + [thioredoxin]-disulfide + H2O</text>
        <dbReference type="Rhea" id="RHEA:62620"/>
        <dbReference type="Rhea" id="RHEA-COMP:10698"/>
        <dbReference type="Rhea" id="RHEA-COMP:10700"/>
        <dbReference type="ChEBI" id="CHEBI:15377"/>
        <dbReference type="ChEBI" id="CHEBI:29950"/>
        <dbReference type="ChEBI" id="CHEBI:30879"/>
        <dbReference type="ChEBI" id="CHEBI:35924"/>
        <dbReference type="ChEBI" id="CHEBI:50058"/>
        <dbReference type="EC" id="1.11.1.24"/>
    </reaction>
</comment>
<organism evidence="5 6">
    <name type="scientific">Salegentibacter mishustinae</name>
    <dbReference type="NCBI Taxonomy" id="270918"/>
    <lineage>
        <taxon>Bacteria</taxon>
        <taxon>Pseudomonadati</taxon>
        <taxon>Bacteroidota</taxon>
        <taxon>Flavobacteriia</taxon>
        <taxon>Flavobacteriales</taxon>
        <taxon>Flavobacteriaceae</taxon>
        <taxon>Salegentibacter</taxon>
    </lineage>
</organism>
<evidence type="ECO:0000256" key="2">
    <source>
        <dbReference type="ARBA" id="ARBA00023284"/>
    </source>
</evidence>
<evidence type="ECO:0000256" key="3">
    <source>
        <dbReference type="HAMAP-Rule" id="MF_00269"/>
    </source>
</evidence>
<comment type="similarity">
    <text evidence="3">Belongs to the peroxiredoxin family. Tpx subfamily.</text>
</comment>
<comment type="caution">
    <text evidence="5">The sequence shown here is derived from an EMBL/GenBank/DDBJ whole genome shotgun (WGS) entry which is preliminary data.</text>
</comment>
<keyword evidence="3" id="KW-0560">Oxidoreductase</keyword>
<keyword evidence="1" id="KW-1015">Disulfide bond</keyword>
<reference evidence="5" key="1">
    <citation type="submission" date="2015-10" db="EMBL/GenBank/DDBJ databases">
        <title>Draft genome sequence of Salegentibacter mishustinae KCTC 12263.</title>
        <authorList>
            <person name="Lin W."/>
            <person name="Zheng Q."/>
        </authorList>
    </citation>
    <scope>NUCLEOTIDE SEQUENCE [LARGE SCALE GENOMIC DNA]</scope>
    <source>
        <strain evidence="5">KCTC 12263</strain>
    </source>
</reference>
<dbReference type="InterPro" id="IPR013740">
    <property type="entry name" value="Redoxin"/>
</dbReference>
<dbReference type="Gene3D" id="3.40.30.10">
    <property type="entry name" value="Glutaredoxin"/>
    <property type="match status" value="1"/>
</dbReference>
<dbReference type="InterPro" id="IPR050455">
    <property type="entry name" value="Tpx_Peroxidase_subfamily"/>
</dbReference>
<dbReference type="NCBIfam" id="NF001808">
    <property type="entry name" value="PRK00522.1"/>
    <property type="match status" value="1"/>
</dbReference>
<accession>A0A0Q9ZNL6</accession>
<dbReference type="Proteomes" id="UP000051643">
    <property type="component" value="Unassembled WGS sequence"/>
</dbReference>
<dbReference type="Pfam" id="PF08534">
    <property type="entry name" value="Redoxin"/>
    <property type="match status" value="1"/>
</dbReference>
<dbReference type="HAMAP" id="MF_00269">
    <property type="entry name" value="Tpx"/>
    <property type="match status" value="1"/>
</dbReference>
<dbReference type="InterPro" id="IPR036249">
    <property type="entry name" value="Thioredoxin-like_sf"/>
</dbReference>
<name>A0A0Q9ZNL6_9FLAO</name>
<dbReference type="InterPro" id="IPR002065">
    <property type="entry name" value="TPX"/>
</dbReference>
<dbReference type="SUPFAM" id="SSF52833">
    <property type="entry name" value="Thioredoxin-like"/>
    <property type="match status" value="1"/>
</dbReference>
<dbReference type="EMBL" id="LKTP01000002">
    <property type="protein sequence ID" value="KRG30104.1"/>
    <property type="molecule type" value="Genomic_DNA"/>
</dbReference>
<dbReference type="STRING" id="270918.APR42_13010"/>
<dbReference type="EC" id="1.11.1.24" evidence="3"/>
<dbReference type="InterPro" id="IPR013766">
    <property type="entry name" value="Thioredoxin_domain"/>
</dbReference>
<dbReference type="RefSeq" id="WP_057480712.1">
    <property type="nucleotide sequence ID" value="NZ_BMWR01000006.1"/>
</dbReference>
<keyword evidence="6" id="KW-1185">Reference proteome</keyword>
<feature type="domain" description="Thioredoxin" evidence="4">
    <location>
        <begin position="18"/>
        <end position="166"/>
    </location>
</feature>
<evidence type="ECO:0000313" key="5">
    <source>
        <dbReference type="EMBL" id="KRG30104.1"/>
    </source>
</evidence>
<keyword evidence="3 5" id="KW-0575">Peroxidase</keyword>
<comment type="caution">
    <text evidence="3">Lacks conserved residue(s) required for the propagation of feature annotation.</text>
</comment>
<evidence type="ECO:0000256" key="1">
    <source>
        <dbReference type="ARBA" id="ARBA00023157"/>
    </source>
</evidence>
<comment type="subunit">
    <text evidence="3">Homodimer.</text>
</comment>
<protein>
    <recommendedName>
        <fullName evidence="3">Thiol peroxidase</fullName>
        <shortName evidence="3">Tpx</shortName>
        <ecNumber evidence="3">1.11.1.24</ecNumber>
    </recommendedName>
    <alternativeName>
        <fullName evidence="3">Peroxiredoxin tpx</fullName>
        <shortName evidence="3">Prx</shortName>
    </alternativeName>
    <alternativeName>
        <fullName evidence="3">Thioredoxin peroxidase</fullName>
    </alternativeName>
    <alternativeName>
        <fullName evidence="3">Thioredoxin-dependent peroxiredoxin</fullName>
    </alternativeName>
</protein>
<dbReference type="GO" id="GO:0008379">
    <property type="term" value="F:thioredoxin peroxidase activity"/>
    <property type="evidence" value="ECO:0007669"/>
    <property type="project" value="UniProtKB-UniRule"/>
</dbReference>
<dbReference type="PANTHER" id="PTHR43110:SF1">
    <property type="entry name" value="THIOL PEROXIDASE"/>
    <property type="match status" value="1"/>
</dbReference>
<evidence type="ECO:0000259" key="4">
    <source>
        <dbReference type="PROSITE" id="PS51352"/>
    </source>
</evidence>
<dbReference type="CDD" id="cd03014">
    <property type="entry name" value="PRX_Atyp2cys"/>
    <property type="match status" value="1"/>
</dbReference>
<keyword evidence="3" id="KW-0049">Antioxidant</keyword>
<proteinExistence type="inferred from homology"/>
<dbReference type="PROSITE" id="PS51352">
    <property type="entry name" value="THIOREDOXIN_2"/>
    <property type="match status" value="1"/>
</dbReference>
<gene>
    <name evidence="3" type="primary">tpx</name>
    <name evidence="5" type="ORF">APR42_13010</name>
</gene>
<dbReference type="OrthoDB" id="9781543at2"/>
<dbReference type="PANTHER" id="PTHR43110">
    <property type="entry name" value="THIOL PEROXIDASE"/>
    <property type="match status" value="1"/>
</dbReference>
<sequence length="166" mass="18504">MSQITLKGEKINTYGSLPEKGERAPHFELIKSDLSTATLNDFKGKRVILNIFPSIDTGVCATSVRKFNEKATGLDNTVVLCISRDLPFAQKRFVNDEGLENVINLSDFRDRNFGKDYGLEIMDGPFEALLSRVVIVLDEEGNVIHSQQVPEIGEEPDYLSALKTLL</sequence>
<dbReference type="AlphaFoldDB" id="A0A0Q9ZNL6"/>
<comment type="function">
    <text evidence="3">Thiol-specific peroxidase that catalyzes the reduction of hydrogen peroxide and organic hydroperoxides to water and alcohols, respectively. Plays a role in cell protection against oxidative stress by detoxifying peroxides.</text>
</comment>
<evidence type="ECO:0000313" key="6">
    <source>
        <dbReference type="Proteomes" id="UP000051643"/>
    </source>
</evidence>
<keyword evidence="2 3" id="KW-0676">Redox-active center</keyword>